<dbReference type="SUPFAM" id="SSF57903">
    <property type="entry name" value="FYVE/PHD zinc finger"/>
    <property type="match status" value="1"/>
</dbReference>
<dbReference type="PANTHER" id="PTHR10333">
    <property type="entry name" value="INHIBITOR OF GROWTH PROTEIN"/>
    <property type="match status" value="1"/>
</dbReference>
<feature type="compositionally biased region" description="Basic residues" evidence="2">
    <location>
        <begin position="517"/>
        <end position="527"/>
    </location>
</feature>
<dbReference type="Gene3D" id="6.10.140.1740">
    <property type="match status" value="1"/>
</dbReference>
<evidence type="ECO:0000256" key="2">
    <source>
        <dbReference type="SAM" id="MobiDB-lite"/>
    </source>
</evidence>
<protein>
    <submittedName>
        <fullName evidence="4">Inhibitor of growth protein</fullName>
    </submittedName>
</protein>
<evidence type="ECO:0000256" key="1">
    <source>
        <dbReference type="PIRSR" id="PIRSR628651-51"/>
    </source>
</evidence>
<dbReference type="Proteomes" id="UP000431533">
    <property type="component" value="Unassembled WGS sequence"/>
</dbReference>
<dbReference type="GO" id="GO:0004402">
    <property type="term" value="F:histone acetyltransferase activity"/>
    <property type="evidence" value="ECO:0007669"/>
    <property type="project" value="TreeGrafter"/>
</dbReference>
<feature type="binding site" evidence="1">
    <location>
        <position position="829"/>
    </location>
    <ligand>
        <name>Zn(2+)</name>
        <dbReference type="ChEBI" id="CHEBI:29105"/>
        <label>2</label>
    </ligand>
</feature>
<dbReference type="InterPro" id="IPR028651">
    <property type="entry name" value="ING_fam"/>
</dbReference>
<feature type="compositionally biased region" description="Low complexity" evidence="2">
    <location>
        <begin position="603"/>
        <end position="619"/>
    </location>
</feature>
<feature type="compositionally biased region" description="Pro residues" evidence="2">
    <location>
        <begin position="656"/>
        <end position="668"/>
    </location>
</feature>
<feature type="region of interest" description="Disordered" evidence="2">
    <location>
        <begin position="267"/>
        <end position="286"/>
    </location>
</feature>
<evidence type="ECO:0000313" key="5">
    <source>
        <dbReference type="Proteomes" id="UP000431533"/>
    </source>
</evidence>
<dbReference type="GO" id="GO:0006355">
    <property type="term" value="P:regulation of DNA-templated transcription"/>
    <property type="evidence" value="ECO:0007669"/>
    <property type="project" value="TreeGrafter"/>
</dbReference>
<evidence type="ECO:0000313" key="4">
    <source>
        <dbReference type="EMBL" id="TVY29320.1"/>
    </source>
</evidence>
<dbReference type="AlphaFoldDB" id="A0A8H8U0I0"/>
<keyword evidence="1" id="KW-0479">Metal-binding</keyword>
<comment type="caution">
    <text evidence="4">The sequence shown here is derived from an EMBL/GenBank/DDBJ whole genome shotgun (WGS) entry which is preliminary data.</text>
</comment>
<dbReference type="OrthoDB" id="5411773at2759"/>
<dbReference type="CDD" id="cd15505">
    <property type="entry name" value="PHD_ING"/>
    <property type="match status" value="1"/>
</dbReference>
<name>A0A8H8U0I0_9HELO</name>
<dbReference type="InterPro" id="IPR024610">
    <property type="entry name" value="ING_N_histone-binding"/>
</dbReference>
<feature type="binding site" evidence="1">
    <location>
        <position position="781"/>
    </location>
    <ligand>
        <name>Zn(2+)</name>
        <dbReference type="ChEBI" id="CHEBI:29105"/>
        <label>1</label>
    </ligand>
</feature>
<dbReference type="Gene3D" id="3.30.40.10">
    <property type="entry name" value="Zinc/RING finger domain, C3HC4 (zinc finger)"/>
    <property type="match status" value="2"/>
</dbReference>
<sequence length="875" mass="95737">MAMNMATDGSRRRLDSNIMSCRIKLPNDNNARPQYDTEPTDMDVPLQSTSPSSRRNKGKLAEAMQSMAKLNHNMEIDLPTDPDAQATVTDFLDFTEYLPSDMIRSLTLIGNLDQTYTKASAEVHDLTTTYGQLPTLPADSKPDATKLRSEISQNLSEAVVARTASFAEACRMVENAERHYNRIKNIHAKLVSIAETYPPTREPSPVTQKIKSPVVSRPPKITLRVGPSSLDSNVPKVHKHRAPRITVPGEVLAPYELDYESYGSEVSESEEEQFVTPRETPARNLAPAPGKIRLKINKEKKERLPKPPRESRPPGFGTNVHSQVAGISTSNALRLLDPPPENARPGSKDLPWLALSEYELGVLRKKMKKNAVWVPSDTMIKRELKERGRGMEAYLTAKHIAEEKGETITVPEQLMEGAMDNKDAPAAPGTLSVEAANKDLGAEENLVNRGMKLNEAKKAKKLQLEKEREKEMVEGEAAVVEATRRVNASLSKANLENLFTPNDKSGVKEAKPTAKTPTRKPAARKRKRESEVQASVDTDQISGTDTAANPRPLLKRTKTETPVPAPLSIAAKQATPASEKSSIAGESASVTANSVETPTGTESLTVPVPVVSPKKSSTPILPPLSSAKRGTRKDVKKPETPISDRPRRGSKAATPAPAPVQEPLPPKRPTSSRSKAASIEHDVSTATATMDRPRRASTARNTPAPEPRQPSKRTKRPAPGVVTKGSEDSTAVSVGKRSAATRKKAGTKKEKREGSAVQEIFDEIDDEGNIIDPNEPRYCLCNRVSFGTMIGCENPDVSEEFLLSLPSPPEVQLWSTGEDDKKANVHEKCEKEWFHLECVGLSDIPPRTTKWYCPACRVTLGIGEKGEVNARGRKK</sequence>
<feature type="binding site" evidence="1">
    <location>
        <position position="853"/>
    </location>
    <ligand>
        <name>Zn(2+)</name>
        <dbReference type="ChEBI" id="CHEBI:29105"/>
        <label>2</label>
    </ligand>
</feature>
<dbReference type="SMART" id="SM01408">
    <property type="entry name" value="ING"/>
    <property type="match status" value="1"/>
</dbReference>
<proteinExistence type="predicted"/>
<gene>
    <name evidence="4" type="primary">Ing1</name>
    <name evidence="4" type="ORF">LHYA1_G001440</name>
</gene>
<dbReference type="RefSeq" id="XP_031008107.1">
    <property type="nucleotide sequence ID" value="XM_031146423.1"/>
</dbReference>
<dbReference type="GeneID" id="41981638"/>
<feature type="binding site" evidence="1">
    <location>
        <position position="792"/>
    </location>
    <ligand>
        <name>Zn(2+)</name>
        <dbReference type="ChEBI" id="CHEBI:29105"/>
        <label>2</label>
    </ligand>
</feature>
<dbReference type="EMBL" id="QGMH01000019">
    <property type="protein sequence ID" value="TVY29320.1"/>
    <property type="molecule type" value="Genomic_DNA"/>
</dbReference>
<feature type="binding site" evidence="1">
    <location>
        <position position="856"/>
    </location>
    <ligand>
        <name>Zn(2+)</name>
        <dbReference type="ChEBI" id="CHEBI:29105"/>
        <label>2</label>
    </ligand>
</feature>
<organism evidence="4 5">
    <name type="scientific">Lachnellula hyalina</name>
    <dbReference type="NCBI Taxonomy" id="1316788"/>
    <lineage>
        <taxon>Eukaryota</taxon>
        <taxon>Fungi</taxon>
        <taxon>Dikarya</taxon>
        <taxon>Ascomycota</taxon>
        <taxon>Pezizomycotina</taxon>
        <taxon>Leotiomycetes</taxon>
        <taxon>Helotiales</taxon>
        <taxon>Lachnaceae</taxon>
        <taxon>Lachnellula</taxon>
    </lineage>
</organism>
<feature type="binding site" evidence="1">
    <location>
        <position position="835"/>
    </location>
    <ligand>
        <name>Zn(2+)</name>
        <dbReference type="ChEBI" id="CHEBI:29105"/>
        <label>1</label>
    </ligand>
</feature>
<keyword evidence="1" id="KW-0862">Zinc</keyword>
<dbReference type="PANTHER" id="PTHR10333:SF94">
    <property type="entry name" value="FINGER DOMAIN PROTEIN, PUTATIVE (AFU_ORTHOLOGUE AFUA_3G11940)-RELATED"/>
    <property type="match status" value="1"/>
</dbReference>
<feature type="region of interest" description="Disordered" evidence="2">
    <location>
        <begin position="296"/>
        <end position="322"/>
    </location>
</feature>
<feature type="binding site" evidence="1">
    <location>
        <position position="838"/>
    </location>
    <ligand>
        <name>Zn(2+)</name>
        <dbReference type="ChEBI" id="CHEBI:29105"/>
        <label>1</label>
    </ligand>
</feature>
<feature type="region of interest" description="Disordered" evidence="2">
    <location>
        <begin position="24"/>
        <end position="57"/>
    </location>
</feature>
<accession>A0A8H8U0I0</accession>
<dbReference type="GO" id="GO:0046872">
    <property type="term" value="F:metal ion binding"/>
    <property type="evidence" value="ECO:0007669"/>
    <property type="project" value="UniProtKB-KW"/>
</dbReference>
<feature type="binding site" evidence="1">
    <location>
        <position position="779"/>
    </location>
    <ligand>
        <name>Zn(2+)</name>
        <dbReference type="ChEBI" id="CHEBI:29105"/>
        <label>1</label>
    </ligand>
</feature>
<feature type="region of interest" description="Disordered" evidence="2">
    <location>
        <begin position="497"/>
        <end position="755"/>
    </location>
</feature>
<feature type="compositionally biased region" description="Basic and acidic residues" evidence="2">
    <location>
        <begin position="296"/>
        <end position="312"/>
    </location>
</feature>
<dbReference type="InterPro" id="IPR011011">
    <property type="entry name" value="Znf_FYVE_PHD"/>
</dbReference>
<keyword evidence="5" id="KW-1185">Reference proteome</keyword>
<evidence type="ECO:0000259" key="3">
    <source>
        <dbReference type="SMART" id="SM01408"/>
    </source>
</evidence>
<reference evidence="4 5" key="1">
    <citation type="submission" date="2018-05" db="EMBL/GenBank/DDBJ databases">
        <title>Genome sequencing and assembly of the regulated plant pathogen Lachnellula willkommii and related sister species for the development of diagnostic species identification markers.</title>
        <authorList>
            <person name="Giroux E."/>
            <person name="Bilodeau G."/>
        </authorList>
    </citation>
    <scope>NUCLEOTIDE SEQUENCE [LARGE SCALE GENOMIC DNA]</scope>
    <source>
        <strain evidence="4 5">CBS 185.66</strain>
    </source>
</reference>
<dbReference type="GO" id="GO:0000123">
    <property type="term" value="C:histone acetyltransferase complex"/>
    <property type="evidence" value="ECO:0007669"/>
    <property type="project" value="TreeGrafter"/>
</dbReference>
<dbReference type="GO" id="GO:0005634">
    <property type="term" value="C:nucleus"/>
    <property type="evidence" value="ECO:0007669"/>
    <property type="project" value="TreeGrafter"/>
</dbReference>
<feature type="domain" description="Inhibitor of growth protein N-terminal histone-binding" evidence="3">
    <location>
        <begin position="87"/>
        <end position="190"/>
    </location>
</feature>
<feature type="compositionally biased region" description="Polar residues" evidence="2">
    <location>
        <begin position="588"/>
        <end position="602"/>
    </location>
</feature>
<feature type="compositionally biased region" description="Polar residues" evidence="2">
    <location>
        <begin position="532"/>
        <end position="547"/>
    </location>
</feature>
<feature type="compositionally biased region" description="Basic and acidic residues" evidence="2">
    <location>
        <begin position="632"/>
        <end position="647"/>
    </location>
</feature>
<dbReference type="InterPro" id="IPR013083">
    <property type="entry name" value="Znf_RING/FYVE/PHD"/>
</dbReference>